<organism evidence="2 3">
    <name type="scientific">Paraglaciecola algarum</name>
    <dbReference type="NCBI Taxonomy" id="3050085"/>
    <lineage>
        <taxon>Bacteria</taxon>
        <taxon>Pseudomonadati</taxon>
        <taxon>Pseudomonadota</taxon>
        <taxon>Gammaproteobacteria</taxon>
        <taxon>Alteromonadales</taxon>
        <taxon>Alteromonadaceae</taxon>
        <taxon>Paraglaciecola</taxon>
    </lineage>
</organism>
<dbReference type="SMART" id="SM00587">
    <property type="entry name" value="CHK"/>
    <property type="match status" value="1"/>
</dbReference>
<keyword evidence="3" id="KW-1185">Reference proteome</keyword>
<dbReference type="InterPro" id="IPR004119">
    <property type="entry name" value="EcKL"/>
</dbReference>
<evidence type="ECO:0000313" key="2">
    <source>
        <dbReference type="EMBL" id="MCF2948322.1"/>
    </source>
</evidence>
<dbReference type="Gene3D" id="3.90.1200.10">
    <property type="match status" value="1"/>
</dbReference>
<feature type="domain" description="CHK kinase-like" evidence="1">
    <location>
        <begin position="112"/>
        <end position="271"/>
    </location>
</feature>
<dbReference type="RefSeq" id="WP_235312030.1">
    <property type="nucleotide sequence ID" value="NZ_JAKGAS010000004.1"/>
</dbReference>
<dbReference type="Pfam" id="PF02958">
    <property type="entry name" value="EcKL"/>
    <property type="match status" value="1"/>
</dbReference>
<dbReference type="InterPro" id="IPR011009">
    <property type="entry name" value="Kinase-like_dom_sf"/>
</dbReference>
<evidence type="ECO:0000259" key="1">
    <source>
        <dbReference type="SMART" id="SM00587"/>
    </source>
</evidence>
<evidence type="ECO:0000313" key="3">
    <source>
        <dbReference type="Proteomes" id="UP001521137"/>
    </source>
</evidence>
<accession>A0ABS9D8J5</accession>
<dbReference type="InterPro" id="IPR015897">
    <property type="entry name" value="CHK_kinase-like"/>
</dbReference>
<dbReference type="Proteomes" id="UP001521137">
    <property type="component" value="Unassembled WGS sequence"/>
</dbReference>
<comment type="caution">
    <text evidence="2">The sequence shown here is derived from an EMBL/GenBank/DDBJ whole genome shotgun (WGS) entry which is preliminary data.</text>
</comment>
<sequence length="330" mass="37933">MALPDTLQKDIQDLLKDSQVKKLATVQSLWSGYGEIARYFSPRLNTNLIVKYVNPPENINHPRGWNTDISHQRKIKSYQVEAKFYQDYAPLCDDHCRVGQLAAVKGNQNPIIILEDLDQAGFAQRYTQVNLPQLKHTIKWLAYFHARFLLNSAKGLWSVGTYWHLTTRQDEWEVMVDGELKEAATKIDQVLNQAEYQTLVHGDAKLANFCFPTNVSDYSVAAVDFQYVGCGVGVKDLAYLLGGCLTSDQLFEHAPALVEHYFSQLKQAISEYQLPLDIAQLEQEWRTLYSVAWADFHRFLLGWSPSHFKINHYMQFQTDKALEQINDKPN</sequence>
<protein>
    <submittedName>
        <fullName evidence="2">Ecdysteroid 22-kinase family protein</fullName>
    </submittedName>
</protein>
<dbReference type="EMBL" id="JAKGAS010000004">
    <property type="protein sequence ID" value="MCF2948322.1"/>
    <property type="molecule type" value="Genomic_DNA"/>
</dbReference>
<dbReference type="PANTHER" id="PTHR11012">
    <property type="entry name" value="PROTEIN KINASE-LIKE DOMAIN-CONTAINING"/>
    <property type="match status" value="1"/>
</dbReference>
<proteinExistence type="predicted"/>
<dbReference type="PANTHER" id="PTHR11012:SF30">
    <property type="entry name" value="PROTEIN KINASE-LIKE DOMAIN-CONTAINING"/>
    <property type="match status" value="1"/>
</dbReference>
<reference evidence="2 3" key="1">
    <citation type="submission" date="2022-01" db="EMBL/GenBank/DDBJ databases">
        <title>Paraglaciecola sp. G1-23.</title>
        <authorList>
            <person name="Jin M.S."/>
            <person name="Han D.M."/>
            <person name="Kim H.M."/>
            <person name="Jeon C.O."/>
        </authorList>
    </citation>
    <scope>NUCLEOTIDE SEQUENCE [LARGE SCALE GENOMIC DNA]</scope>
    <source>
        <strain evidence="2 3">G1-23</strain>
    </source>
</reference>
<gene>
    <name evidence="2" type="ORF">L0668_09410</name>
</gene>
<name>A0ABS9D8J5_9ALTE</name>
<dbReference type="SUPFAM" id="SSF56112">
    <property type="entry name" value="Protein kinase-like (PK-like)"/>
    <property type="match status" value="1"/>
</dbReference>